<dbReference type="EMBL" id="JBBNAG010000007">
    <property type="protein sequence ID" value="KAK9118986.1"/>
    <property type="molecule type" value="Genomic_DNA"/>
</dbReference>
<gene>
    <name evidence="3" type="ORF">Scep_017079</name>
</gene>
<evidence type="ECO:0000313" key="3">
    <source>
        <dbReference type="EMBL" id="KAK9118986.1"/>
    </source>
</evidence>
<comment type="caution">
    <text evidence="3">The sequence shown here is derived from an EMBL/GenBank/DDBJ whole genome shotgun (WGS) entry which is preliminary data.</text>
</comment>
<organism evidence="3 4">
    <name type="scientific">Stephania cephalantha</name>
    <dbReference type="NCBI Taxonomy" id="152367"/>
    <lineage>
        <taxon>Eukaryota</taxon>
        <taxon>Viridiplantae</taxon>
        <taxon>Streptophyta</taxon>
        <taxon>Embryophyta</taxon>
        <taxon>Tracheophyta</taxon>
        <taxon>Spermatophyta</taxon>
        <taxon>Magnoliopsida</taxon>
        <taxon>Ranunculales</taxon>
        <taxon>Menispermaceae</taxon>
        <taxon>Menispermoideae</taxon>
        <taxon>Cissampelideae</taxon>
        <taxon>Stephania</taxon>
    </lineage>
</organism>
<protein>
    <submittedName>
        <fullName evidence="3">Uncharacterized protein</fullName>
    </submittedName>
</protein>
<reference evidence="3 4" key="1">
    <citation type="submission" date="2024-01" db="EMBL/GenBank/DDBJ databases">
        <title>Genome assemblies of Stephania.</title>
        <authorList>
            <person name="Yang L."/>
        </authorList>
    </citation>
    <scope>NUCLEOTIDE SEQUENCE [LARGE SCALE GENOMIC DNA]</scope>
    <source>
        <strain evidence="3">JXDWG</strain>
        <tissue evidence="3">Leaf</tissue>
    </source>
</reference>
<dbReference type="AlphaFoldDB" id="A0AAP0INW7"/>
<keyword evidence="2" id="KW-0732">Signal</keyword>
<evidence type="ECO:0000313" key="4">
    <source>
        <dbReference type="Proteomes" id="UP001419268"/>
    </source>
</evidence>
<feature type="region of interest" description="Disordered" evidence="1">
    <location>
        <begin position="61"/>
        <end position="116"/>
    </location>
</feature>
<sequence>MALSLCSLSCSLIPISLSGKPLLPMSRLSTLASHGLASHGLASLLSLTWKLAAVDVRAVEGDDDGDGFGGGCETKSEEDEGDGWGERSADGSERSAAGVRREERRGSESGERSAAE</sequence>
<dbReference type="Proteomes" id="UP001419268">
    <property type="component" value="Unassembled WGS sequence"/>
</dbReference>
<accession>A0AAP0INW7</accession>
<name>A0AAP0INW7_9MAGN</name>
<feature type="signal peptide" evidence="2">
    <location>
        <begin position="1"/>
        <end position="18"/>
    </location>
</feature>
<evidence type="ECO:0000256" key="1">
    <source>
        <dbReference type="SAM" id="MobiDB-lite"/>
    </source>
</evidence>
<proteinExistence type="predicted"/>
<feature type="chain" id="PRO_5042824037" evidence="2">
    <location>
        <begin position="19"/>
        <end position="116"/>
    </location>
</feature>
<keyword evidence="4" id="KW-1185">Reference proteome</keyword>
<evidence type="ECO:0000256" key="2">
    <source>
        <dbReference type="SAM" id="SignalP"/>
    </source>
</evidence>
<feature type="compositionally biased region" description="Basic and acidic residues" evidence="1">
    <location>
        <begin position="84"/>
        <end position="116"/>
    </location>
</feature>